<dbReference type="SMART" id="SM00391">
    <property type="entry name" value="MBD"/>
    <property type="match status" value="1"/>
</dbReference>
<evidence type="ECO:0000256" key="7">
    <source>
        <dbReference type="PROSITE-ProRule" id="PRU00509"/>
    </source>
</evidence>
<evidence type="ECO:0000256" key="8">
    <source>
        <dbReference type="SAM" id="MobiDB-lite"/>
    </source>
</evidence>
<dbReference type="GO" id="GO:0008270">
    <property type="term" value="F:zinc ion binding"/>
    <property type="evidence" value="ECO:0007669"/>
    <property type="project" value="UniProtKB-KW"/>
</dbReference>
<feature type="region of interest" description="Disordered" evidence="8">
    <location>
        <begin position="1422"/>
        <end position="1442"/>
    </location>
</feature>
<feature type="region of interest" description="Disordered" evidence="8">
    <location>
        <begin position="218"/>
        <end position="295"/>
    </location>
</feature>
<feature type="compositionally biased region" description="Basic and acidic residues" evidence="8">
    <location>
        <begin position="639"/>
        <end position="659"/>
    </location>
</feature>
<keyword evidence="4 7" id="KW-0863">Zinc-finger</keyword>
<keyword evidence="6" id="KW-0175">Coiled coil</keyword>
<feature type="region of interest" description="Disordered" evidence="8">
    <location>
        <begin position="1"/>
        <end position="119"/>
    </location>
</feature>
<dbReference type="PROSITE" id="PS51058">
    <property type="entry name" value="ZF_CXXC"/>
    <property type="match status" value="2"/>
</dbReference>
<dbReference type="InterPro" id="IPR001739">
    <property type="entry name" value="Methyl_CpG_DNA-bd"/>
</dbReference>
<dbReference type="GO" id="GO:0005737">
    <property type="term" value="C:cytoplasm"/>
    <property type="evidence" value="ECO:0007669"/>
    <property type="project" value="UniProtKB-SubCell"/>
</dbReference>
<dbReference type="Pfam" id="PF02008">
    <property type="entry name" value="zf-CXXC"/>
    <property type="match status" value="2"/>
</dbReference>
<keyword evidence="12" id="KW-1185">Reference proteome</keyword>
<feature type="domain" description="CXXC-type" evidence="10">
    <location>
        <begin position="354"/>
        <end position="400"/>
    </location>
</feature>
<dbReference type="Pfam" id="PF11819">
    <property type="entry name" value="CUPID"/>
    <property type="match status" value="1"/>
</dbReference>
<dbReference type="PANTHER" id="PTHR16093:SF5">
    <property type="entry name" value="COILED-COIL DOMAIN-CONTAINING PROTEIN 120"/>
    <property type="match status" value="1"/>
</dbReference>
<keyword evidence="2" id="KW-0963">Cytoplasm</keyword>
<reference evidence="11 12" key="1">
    <citation type="submission" date="2019-06" db="EMBL/GenBank/DDBJ databases">
        <title>A chromosome-scale genome assembly of the European perch, Perca fluviatilis.</title>
        <authorList>
            <person name="Roques C."/>
            <person name="Zahm M."/>
            <person name="Cabau C."/>
            <person name="Klopp C."/>
            <person name="Bouchez O."/>
            <person name="Donnadieu C."/>
            <person name="Kuhl H."/>
            <person name="Gislard M."/>
            <person name="Guendouz S."/>
            <person name="Journot L."/>
            <person name="Haffray P."/>
            <person name="Bestin A."/>
            <person name="Morvezen R."/>
            <person name="Feron R."/>
            <person name="Wen M."/>
            <person name="Jouanno E."/>
            <person name="Herpin A."/>
            <person name="Schartl M."/>
            <person name="Postlethwait J."/>
            <person name="Schaerlinger B."/>
            <person name="Chardard D."/>
            <person name="Lecocq T."/>
            <person name="Poncet C."/>
            <person name="Jaffrelo L."/>
            <person name="Lampietro C."/>
            <person name="Guiguen Y."/>
        </authorList>
    </citation>
    <scope>NUCLEOTIDE SEQUENCE [LARGE SCALE GENOMIC DNA]</scope>
    <source>
        <tissue evidence="11">Blood</tissue>
    </source>
</reference>
<dbReference type="InterPro" id="IPR043447">
    <property type="entry name" value="CCDC120/INAVA"/>
</dbReference>
<dbReference type="Proteomes" id="UP000465112">
    <property type="component" value="Chromosome 4"/>
</dbReference>
<dbReference type="GO" id="GO:0003677">
    <property type="term" value="F:DNA binding"/>
    <property type="evidence" value="ECO:0007669"/>
    <property type="project" value="InterPro"/>
</dbReference>
<keyword evidence="3" id="KW-0479">Metal-binding</keyword>
<evidence type="ECO:0000259" key="10">
    <source>
        <dbReference type="PROSITE" id="PS51058"/>
    </source>
</evidence>
<evidence type="ECO:0000256" key="5">
    <source>
        <dbReference type="ARBA" id="ARBA00022833"/>
    </source>
</evidence>
<feature type="compositionally biased region" description="Acidic residues" evidence="8">
    <location>
        <begin position="456"/>
        <end position="469"/>
    </location>
</feature>
<dbReference type="PANTHER" id="PTHR16093">
    <property type="entry name" value="COILED-COIL DOMAIN-CONTAINING PROTEIN 120 FAMILY MEMBER"/>
    <property type="match status" value="1"/>
</dbReference>
<feature type="compositionally biased region" description="Basic and acidic residues" evidence="8">
    <location>
        <begin position="107"/>
        <end position="119"/>
    </location>
</feature>
<dbReference type="SUPFAM" id="SSF54171">
    <property type="entry name" value="DNA-binding domain"/>
    <property type="match status" value="1"/>
</dbReference>
<proteinExistence type="predicted"/>
<evidence type="ECO:0000256" key="3">
    <source>
        <dbReference type="ARBA" id="ARBA00022723"/>
    </source>
</evidence>
<protein>
    <recommendedName>
        <fullName evidence="13">CXXC-type domain-containing protein</fullName>
    </recommendedName>
</protein>
<feature type="compositionally biased region" description="Polar residues" evidence="8">
    <location>
        <begin position="1032"/>
        <end position="1044"/>
    </location>
</feature>
<dbReference type="InterPro" id="IPR021774">
    <property type="entry name" value="CUPID"/>
</dbReference>
<sequence>MNEEPRESLVPGREPVEKYVVQSTEKSSSEAENPAEVAPTQEPLASSGSLETKGNSSPDPVKETPGDETEEAKAAGGEPPVDWFEPLEDDDDSFGRHDPEEESLAGESERSESVADSEKTFRRIYQLQLPRRKRSHPDEGWDDWPVLGEGWKRKEVVRRSGSSIGQKDVYYLSPRGDRVRSRVELISVLEGMFDLSTFEYKSGKFLDGQAPPIRIRNRAKKKIRERSSSESSWMERGEGADTPDSYHRLTPSVGPKNLYSNQSSFSLYSTIGTPNEGSRNENPPAEDKIKLPLPSSSRALPLPSVNGEIGSEDSTLVCARCGISFTGTWYDKQRKRPCCPSCWAASKTKEHPMVRFRKWIPCGQCVGCHNTVNCGQCANCKHGQQSKESRKRLCRKRKCICPIRKDPGSGAFLLQRPYNDIPETFDDSMSFQSEVTDSQHPSLKSSDTENFSVNVDVDDEDDMSTDDDDDWHKKRKRRSCGECKACLCRKDCGTCDFCIDKPKFGGSNKKRQKCRLRQCQRQAMRHLLPFQMGQADYGPDGSMLPGRPRPHYTYSRKSGFKKNKGPLSGLDLTDNEDEDSNFQAMNWSSEPASGSKHTYELNVRNQSSMQLNYLDFRQQNGLTDRVPHFSNHNNSELDQLSRWDADKSHAGRDVPKHGEVEEEEEEEEEEEFPMITQIFSLADNPSGSGADMENQLMKLLHSLRSTVMPILWYAIMVEGPQIQLIQCCKQSNLTDTMVLIDPGFCYQVTVQKQPLLPTHPLYDNYPAHLTSVTDVINLLLGLEKNDCSWLCFATEDHGDLRRNRSCSLVRAWPGARVVKSPELHHMEVKGHLITSMGLGAPDVQGCQDSKLQAERVAALQERKQALEALLNTRVGELKQVCLLEAELTGKLPHTFPLETGEKPPLVQRRAGLATNTKAEDEAAQRKQMKAIFTGALYRHSESDRNIPNSKRTVHRGCHTEDTVMSESTSSMSDSTSHDNESSPSVAADQRSLSQPRLTVGSPDHRISRKLSPVEIYYEMRTRRNSVTSSVSPTHSLPRSASNIEGRSVPATPLLARTAPISVHVRSDVSGGNVLKQWSGSLDVPYMIPLAQEGSSSDRRGCPYSSRARRSNSSEALLDRSSLPDDPAPRNGMPPRGGPYKSSETLTDGKLRHIHLGSPERHVDGSVDQAKMRLSMGDRGAGGGYNELLMDYIWGKQQRMQVQHHLYQSTGRIWQDMSSPRSSTAAVPPHANGFSHSQVHLPSAAPPYSPMVLRGSQAELRRVKVTRTKSCGPFIPLQQHSQDAILLSAYESPLPASGTTTSSIPNLHPYQTELSGPSFSRRPPQFSLPTPEDSTRSLHKALALEGLRDWYLRNALGYPPAASKGHEAGISRLSHPHPLVHQAQSVQGEPANLHRSQIPQSASFHGHPLHGRSMEFSLYQETPHPQMQEVTPKEPSADPGTLV</sequence>
<gene>
    <name evidence="11" type="ORF">PFLUV_G00039760</name>
</gene>
<feature type="region of interest" description="Disordered" evidence="8">
    <location>
        <begin position="1092"/>
        <end position="1144"/>
    </location>
</feature>
<dbReference type="InterPro" id="IPR002857">
    <property type="entry name" value="Znf_CXXC"/>
</dbReference>
<evidence type="ECO:0000256" key="1">
    <source>
        <dbReference type="ARBA" id="ARBA00004496"/>
    </source>
</evidence>
<comment type="subcellular location">
    <subcellularLocation>
        <location evidence="1">Cytoplasm</location>
    </subcellularLocation>
</comment>
<feature type="region of interest" description="Disordered" evidence="8">
    <location>
        <begin position="432"/>
        <end position="473"/>
    </location>
</feature>
<feature type="compositionally biased region" description="Polar residues" evidence="8">
    <location>
        <begin position="432"/>
        <end position="453"/>
    </location>
</feature>
<name>A0A6A5FH00_PERFL</name>
<evidence type="ECO:0008006" key="13">
    <source>
        <dbReference type="Google" id="ProtNLM"/>
    </source>
</evidence>
<accession>A0A6A5FH00</accession>
<feature type="domain" description="MBD" evidence="9">
    <location>
        <begin position="137"/>
        <end position="205"/>
    </location>
</feature>
<feature type="region of interest" description="Disordered" evidence="8">
    <location>
        <begin position="554"/>
        <end position="578"/>
    </location>
</feature>
<organism evidence="11 12">
    <name type="scientific">Perca fluviatilis</name>
    <name type="common">European perch</name>
    <dbReference type="NCBI Taxonomy" id="8168"/>
    <lineage>
        <taxon>Eukaryota</taxon>
        <taxon>Metazoa</taxon>
        <taxon>Chordata</taxon>
        <taxon>Craniata</taxon>
        <taxon>Vertebrata</taxon>
        <taxon>Euteleostomi</taxon>
        <taxon>Actinopterygii</taxon>
        <taxon>Neopterygii</taxon>
        <taxon>Teleostei</taxon>
        <taxon>Neoteleostei</taxon>
        <taxon>Acanthomorphata</taxon>
        <taxon>Eupercaria</taxon>
        <taxon>Perciformes</taxon>
        <taxon>Percoidei</taxon>
        <taxon>Percidae</taxon>
        <taxon>Percinae</taxon>
        <taxon>Perca</taxon>
    </lineage>
</organism>
<feature type="domain" description="CXXC-type" evidence="10">
    <location>
        <begin position="473"/>
        <end position="520"/>
    </location>
</feature>
<dbReference type="EMBL" id="VHII01000004">
    <property type="protein sequence ID" value="KAF1391229.1"/>
    <property type="molecule type" value="Genomic_DNA"/>
</dbReference>
<feature type="compositionally biased region" description="Polar residues" evidence="8">
    <location>
        <begin position="258"/>
        <end position="281"/>
    </location>
</feature>
<evidence type="ECO:0000313" key="11">
    <source>
        <dbReference type="EMBL" id="KAF1391229.1"/>
    </source>
</evidence>
<feature type="region of interest" description="Disordered" evidence="8">
    <location>
        <begin position="1296"/>
        <end position="1333"/>
    </location>
</feature>
<evidence type="ECO:0000313" key="12">
    <source>
        <dbReference type="Proteomes" id="UP000465112"/>
    </source>
</evidence>
<feature type="compositionally biased region" description="Basic and acidic residues" evidence="8">
    <location>
        <begin position="225"/>
        <end position="247"/>
    </location>
</feature>
<dbReference type="Gene3D" id="3.30.890.10">
    <property type="entry name" value="Methyl-cpg-binding Protein 2, Chain A"/>
    <property type="match status" value="1"/>
</dbReference>
<evidence type="ECO:0000256" key="2">
    <source>
        <dbReference type="ARBA" id="ARBA00022490"/>
    </source>
</evidence>
<comment type="caution">
    <text evidence="11">The sequence shown here is derived from an EMBL/GenBank/DDBJ whole genome shotgun (WGS) entry which is preliminary data.</text>
</comment>
<evidence type="ECO:0000256" key="6">
    <source>
        <dbReference type="ARBA" id="ARBA00023054"/>
    </source>
</evidence>
<feature type="compositionally biased region" description="Low complexity" evidence="8">
    <location>
        <begin position="962"/>
        <end position="974"/>
    </location>
</feature>
<feature type="region of interest" description="Disordered" evidence="8">
    <location>
        <begin position="1385"/>
        <end position="1409"/>
    </location>
</feature>
<feature type="compositionally biased region" description="Acidic residues" evidence="8">
    <location>
        <begin position="660"/>
        <end position="671"/>
    </location>
</feature>
<dbReference type="PROSITE" id="PS50982">
    <property type="entry name" value="MBD"/>
    <property type="match status" value="1"/>
</dbReference>
<evidence type="ECO:0000256" key="4">
    <source>
        <dbReference type="ARBA" id="ARBA00022771"/>
    </source>
</evidence>
<keyword evidence="5" id="KW-0862">Zinc</keyword>
<dbReference type="Pfam" id="PF01429">
    <property type="entry name" value="MBD"/>
    <property type="match status" value="1"/>
</dbReference>
<dbReference type="CDD" id="cd01396">
    <property type="entry name" value="MeCP2_MBD"/>
    <property type="match status" value="1"/>
</dbReference>
<evidence type="ECO:0000259" key="9">
    <source>
        <dbReference type="PROSITE" id="PS50982"/>
    </source>
</evidence>
<feature type="region of interest" description="Disordered" evidence="8">
    <location>
        <begin position="624"/>
        <end position="671"/>
    </location>
</feature>
<feature type="compositionally biased region" description="Polar residues" evidence="8">
    <location>
        <begin position="1393"/>
        <end position="1402"/>
    </location>
</feature>
<dbReference type="InterPro" id="IPR016177">
    <property type="entry name" value="DNA-bd_dom_sf"/>
</dbReference>
<feature type="compositionally biased region" description="Polar residues" evidence="8">
    <location>
        <begin position="43"/>
        <end position="58"/>
    </location>
</feature>
<feature type="region of interest" description="Disordered" evidence="8">
    <location>
        <begin position="1024"/>
        <end position="1044"/>
    </location>
</feature>
<feature type="region of interest" description="Disordered" evidence="8">
    <location>
        <begin position="942"/>
        <end position="1005"/>
    </location>
</feature>